<dbReference type="Proteomes" id="UP000759298">
    <property type="component" value="Unassembled WGS sequence"/>
</dbReference>
<feature type="signal peptide" evidence="2">
    <location>
        <begin position="1"/>
        <end position="18"/>
    </location>
</feature>
<feature type="region of interest" description="Disordered" evidence="1">
    <location>
        <begin position="33"/>
        <end position="58"/>
    </location>
</feature>
<name>A0ABS7PEN7_9SPHN</name>
<dbReference type="PROSITE" id="PS51257">
    <property type="entry name" value="PROKAR_LIPOPROTEIN"/>
    <property type="match status" value="1"/>
</dbReference>
<evidence type="ECO:0008006" key="5">
    <source>
        <dbReference type="Google" id="ProtNLM"/>
    </source>
</evidence>
<sequence length="526" mass="54007">MKNLHRSLVIGCSALALAGCGADEIVSPGTGGNVTINNPAPTPAPAPAPTPTSTLATPAASCPQIANPTQLLDLGTISGPTGTYRRCRLPESFTASSTLPRVAGTLYELNGQTDVGVDQGFGSTNTAVTLDIEPGVIIFASGNDFLNVNRGNKLNAVGTAAKPIIFTSRQNVEGSTSTDTSGQWGGIILSGRAPVVDCFVGSEAAGTCERRVEGATNQILYGGAQSNDSSGTLSYIQIRFSGFALSNGDELQSLTTGGVGSGTVINHIQSYNSSDDGAEFFGGAVRASQLAIIGAEDDSLDTDTGLKGLFDQVLIVQRPAASDTVIEQDSDGNEEASPRTNVRVNNATMIAQSSIGDRGIRIRGSSDFSLFNSLVWDRLGTNNGCINVQGVSVDRAAGANDESGPVVFNSVALQCATNFRGGSGSTAAQVEARFDAGAANTKAFTNTLARLTGITTGAPFINGSAENTYNPIFDANAVSSFFPTGRTYIGAVPSEAANWAEGWTCNSATVTLGLNNTGSCDTLPQI</sequence>
<dbReference type="PANTHER" id="PTHR41339:SF1">
    <property type="entry name" value="SECRETED PROTEIN"/>
    <property type="match status" value="1"/>
</dbReference>
<proteinExistence type="predicted"/>
<dbReference type="RefSeq" id="WP_222825090.1">
    <property type="nucleotide sequence ID" value="NZ_JAHWXP010000003.1"/>
</dbReference>
<feature type="compositionally biased region" description="Pro residues" evidence="1">
    <location>
        <begin position="40"/>
        <end position="50"/>
    </location>
</feature>
<protein>
    <recommendedName>
        <fullName evidence="5">Lipoprotein</fullName>
    </recommendedName>
</protein>
<keyword evidence="4" id="KW-1185">Reference proteome</keyword>
<dbReference type="PANTHER" id="PTHR41339">
    <property type="entry name" value="LIPL48"/>
    <property type="match status" value="1"/>
</dbReference>
<dbReference type="EMBL" id="JAHWXP010000003">
    <property type="protein sequence ID" value="MBY8337548.1"/>
    <property type="molecule type" value="Genomic_DNA"/>
</dbReference>
<evidence type="ECO:0000313" key="4">
    <source>
        <dbReference type="Proteomes" id="UP000759298"/>
    </source>
</evidence>
<gene>
    <name evidence="3" type="ORF">KYN89_10845</name>
</gene>
<keyword evidence="2" id="KW-0732">Signal</keyword>
<evidence type="ECO:0000256" key="1">
    <source>
        <dbReference type="SAM" id="MobiDB-lite"/>
    </source>
</evidence>
<accession>A0ABS7PEN7</accession>
<reference evidence="3 4" key="1">
    <citation type="submission" date="2021-07" db="EMBL/GenBank/DDBJ databases">
        <title>Alteriqipengyuania abyssalis NZ-12B nov, sp.nov isolated from deep sea sponge in pacific ocean.</title>
        <authorList>
            <person name="Tareen S."/>
            <person name="Wink J."/>
        </authorList>
    </citation>
    <scope>NUCLEOTIDE SEQUENCE [LARGE SCALE GENOMIC DNA]</scope>
    <source>
        <strain evidence="3 4">NZ-12B</strain>
    </source>
</reference>
<evidence type="ECO:0000256" key="2">
    <source>
        <dbReference type="SAM" id="SignalP"/>
    </source>
</evidence>
<feature type="chain" id="PRO_5047252581" description="Lipoprotein" evidence="2">
    <location>
        <begin position="19"/>
        <end position="526"/>
    </location>
</feature>
<comment type="caution">
    <text evidence="3">The sequence shown here is derived from an EMBL/GenBank/DDBJ whole genome shotgun (WGS) entry which is preliminary data.</text>
</comment>
<organism evidence="3 4">
    <name type="scientific">Alteriqipengyuania abyssalis</name>
    <dbReference type="NCBI Taxonomy" id="2860200"/>
    <lineage>
        <taxon>Bacteria</taxon>
        <taxon>Pseudomonadati</taxon>
        <taxon>Pseudomonadota</taxon>
        <taxon>Alphaproteobacteria</taxon>
        <taxon>Sphingomonadales</taxon>
        <taxon>Erythrobacteraceae</taxon>
        <taxon>Alteriqipengyuania</taxon>
    </lineage>
</organism>
<evidence type="ECO:0000313" key="3">
    <source>
        <dbReference type="EMBL" id="MBY8337548.1"/>
    </source>
</evidence>